<reference evidence="4 5" key="1">
    <citation type="submission" date="2020-06" db="EMBL/GenBank/DDBJ databases">
        <title>Transcriptomic and genomic resources for Thalictrum thalictroides and T. hernandezii: Facilitating candidate gene discovery in an emerging model plant lineage.</title>
        <authorList>
            <person name="Arias T."/>
            <person name="Riano-Pachon D.M."/>
            <person name="Di Stilio V.S."/>
        </authorList>
    </citation>
    <scope>NUCLEOTIDE SEQUENCE [LARGE SCALE GENOMIC DNA]</scope>
    <source>
        <strain evidence="5">cv. WT478/WT964</strain>
        <tissue evidence="4">Leaves</tissue>
    </source>
</reference>
<dbReference type="OrthoDB" id="1909634at2759"/>
<dbReference type="Gene3D" id="3.30.160.20">
    <property type="match status" value="1"/>
</dbReference>
<comment type="caution">
    <text evidence="4">The sequence shown here is derived from an EMBL/GenBank/DDBJ whole genome shotgun (WGS) entry which is preliminary data.</text>
</comment>
<gene>
    <name evidence="4" type="ORF">FRX31_020398</name>
</gene>
<evidence type="ECO:0000313" key="4">
    <source>
        <dbReference type="EMBL" id="KAF5190014.1"/>
    </source>
</evidence>
<protein>
    <recommendedName>
        <fullName evidence="6">DRBM domain-containing protein</fullName>
    </recommendedName>
</protein>
<dbReference type="InterPro" id="IPR057237">
    <property type="entry name" value="DUF7915"/>
</dbReference>
<evidence type="ECO:0000256" key="1">
    <source>
        <dbReference type="SAM" id="MobiDB-lite"/>
    </source>
</evidence>
<dbReference type="InterPro" id="IPR057235">
    <property type="entry name" value="DUF7913"/>
</dbReference>
<evidence type="ECO:0000313" key="5">
    <source>
        <dbReference type="Proteomes" id="UP000554482"/>
    </source>
</evidence>
<sequence>MMNMDDDESATASLVVLEEEEAVPTEEAVNALLDCLVDPLLPRKASQLIDPSNIPLQQSIAKQMHAVVLVYNYYHRKQFPELEFLDYKSFCEFAVKAKPSMKAFFQDMENCNGDENENLSITEKAIMKACKISLELEAAPSMEMWPTAKVAVFLMDSRQENCSLYFGDTTEGVWSLIEKSDAETGDNSFFRAKKRPVGRILISDENRLRQLAISAVKEKTGLDQINLVILESHVTYSLSQEKTTARLFIMKCKSVKEDLFEFPIKDAIDSLQGPLVKKSSFGCEAVDTVMYFHLFPYAEILTDWFSRKVSGNGSVHNKRENITKIFSPRSAKRMTISPTEKGEGSPISCPNSYLLVPKTSCSEKVNQKDNDNYDLSRNQNIGEIKSSKGGRNSSTVLVDDTESDIRSTKSDSAVKKTTEKIVESIGTLKTAGLPVFKAKSAENLDAKENGEDHMSRCHNIDEDKSQNFCGPIEKRKTDPQIDNDTNSGSVVKDTQEKIEGSSGTCQTADFHVLETKTTENLDAKENDNYHVSNIHDIDEVISSRFPPRVFVDHAVTASGLITAHCSSAVKEGVVDPTRRACDRKSIDVNIVGRNDICSTGFPCQDSALKRDLYLVPPKSGSQDYGKIQAMLTSKADELSRASLKALSMKQNELCHQQRHLEDEIAQCEKKIQTILSGGEDDFLLKIESILEACNVTCGRGATGTQEEHAPRGIKRKRLSEAILSLQSPCQELDAICSENNWILPRYTVVSSTGGFQSNVIVRGIEFECSDAGEVRGNATEARESAAARLLSKLRTMASEAQ</sequence>
<dbReference type="EMBL" id="JABWDY010024724">
    <property type="protein sequence ID" value="KAF5190014.1"/>
    <property type="molecule type" value="Genomic_DNA"/>
</dbReference>
<proteinExistence type="predicted"/>
<dbReference type="Proteomes" id="UP000554482">
    <property type="component" value="Unassembled WGS sequence"/>
</dbReference>
<dbReference type="Pfam" id="PF25500">
    <property type="entry name" value="DUF7913"/>
    <property type="match status" value="1"/>
</dbReference>
<evidence type="ECO:0000259" key="3">
    <source>
        <dbReference type="Pfam" id="PF25502"/>
    </source>
</evidence>
<feature type="region of interest" description="Disordered" evidence="1">
    <location>
        <begin position="366"/>
        <end position="403"/>
    </location>
</feature>
<feature type="domain" description="DUF7913" evidence="2">
    <location>
        <begin position="21"/>
        <end position="137"/>
    </location>
</feature>
<accession>A0A7J6VY08</accession>
<evidence type="ECO:0008006" key="6">
    <source>
        <dbReference type="Google" id="ProtNLM"/>
    </source>
</evidence>
<name>A0A7J6VY08_THATH</name>
<dbReference type="PANTHER" id="PTHR33913">
    <property type="entry name" value="ALEURONE LAYER MORPHOGENESIS PROTEIN"/>
    <property type="match status" value="1"/>
</dbReference>
<keyword evidence="5" id="KW-1185">Reference proteome</keyword>
<dbReference type="SUPFAM" id="SSF54768">
    <property type="entry name" value="dsRNA-binding domain-like"/>
    <property type="match status" value="1"/>
</dbReference>
<dbReference type="Pfam" id="PF25502">
    <property type="entry name" value="DUF7915"/>
    <property type="match status" value="1"/>
</dbReference>
<evidence type="ECO:0000259" key="2">
    <source>
        <dbReference type="Pfam" id="PF25500"/>
    </source>
</evidence>
<dbReference type="AlphaFoldDB" id="A0A7J6VY08"/>
<dbReference type="PANTHER" id="PTHR33913:SF1">
    <property type="entry name" value="DRBM DOMAIN-CONTAINING PROTEIN"/>
    <property type="match status" value="1"/>
</dbReference>
<feature type="domain" description="DUF7915" evidence="3">
    <location>
        <begin position="170"/>
        <end position="307"/>
    </location>
</feature>
<organism evidence="4 5">
    <name type="scientific">Thalictrum thalictroides</name>
    <name type="common">Rue-anemone</name>
    <name type="synonym">Anemone thalictroides</name>
    <dbReference type="NCBI Taxonomy" id="46969"/>
    <lineage>
        <taxon>Eukaryota</taxon>
        <taxon>Viridiplantae</taxon>
        <taxon>Streptophyta</taxon>
        <taxon>Embryophyta</taxon>
        <taxon>Tracheophyta</taxon>
        <taxon>Spermatophyta</taxon>
        <taxon>Magnoliopsida</taxon>
        <taxon>Ranunculales</taxon>
        <taxon>Ranunculaceae</taxon>
        <taxon>Thalictroideae</taxon>
        <taxon>Thalictrum</taxon>
    </lineage>
</organism>